<name>A0A6L9VYX7_9ACTN</name>
<dbReference type="PANTHER" id="PTHR33841:SF5">
    <property type="entry name" value="DNA METHYLASE (MODIFICATION METHYLASE) (METHYLTRANSFERASE)-RELATED"/>
    <property type="match status" value="1"/>
</dbReference>
<feature type="domain" description="Type II methyltransferase M.Eco57I C-terminal" evidence="9">
    <location>
        <begin position="264"/>
        <end position="525"/>
    </location>
</feature>
<feature type="domain" description="Type II methyltransferase M.TaqI-like" evidence="8">
    <location>
        <begin position="108"/>
        <end position="214"/>
    </location>
</feature>
<comment type="similarity">
    <text evidence="1">Belongs to the N(4)/N(6)-methyltransferase family.</text>
</comment>
<evidence type="ECO:0000313" key="10">
    <source>
        <dbReference type="EMBL" id="NEK84888.1"/>
    </source>
</evidence>
<dbReference type="RefSeq" id="WP_163202366.1">
    <property type="nucleotide sequence ID" value="NZ_JAAGWG010000004.1"/>
</dbReference>
<sequence length="580" mass="62082">MVLRSASADLDTASLRKARGAFFTPEPLARYITDWAVRSVEDRILEPSCGEAAFLLAAVDRLAALEAASTGRTLLPHLDGVELHEDSAQAARELLTAAGVEATVTVGDFFGVEPGQQYDAVIGNPPYVRYQDFSGESRARSRAAALRGGVSLTGLASSWAAFTVHAAQFLKPGGRLGLVLPAELLTVNYAAGVRTFLLQNFEHVDLVAFDERVFPGVLEEVVLLLADGYANGPTDHFRLYQAKNADDLVNTTTPRLWRPIPPAGKWTASLLTSETLGAYSGLLASESFALLETWGDTTLGMVTGNNKYFALSPARVAQLGLSKSDLLRLSPPGSRHLRGLSLTTAALTELGDAGAAVWLFRPAGEPSAAAGAYIDEGEAREVDQAYKCRVRKPWWRTPLVKPADLLLTYMNADTPRLSANKARAHHLNSVHGVYLKPEHRALGSDLLPVASLNSMTLLGAEMVGRAYGGGMLKLEPKEADLLPVPSPALTAAAETALRRLRPQLVRLLASGQVVSAARAVDEVLLVGELGLPEAEVKALRQGHEELTARRVARGGAPRDHRRREGGTIGGSAGNNKLRRP</sequence>
<evidence type="ECO:0000256" key="6">
    <source>
        <dbReference type="ARBA" id="ARBA00047942"/>
    </source>
</evidence>
<evidence type="ECO:0000256" key="7">
    <source>
        <dbReference type="SAM" id="MobiDB-lite"/>
    </source>
</evidence>
<evidence type="ECO:0000313" key="11">
    <source>
        <dbReference type="Proteomes" id="UP000479241"/>
    </source>
</evidence>
<keyword evidence="5" id="KW-0949">S-adenosyl-L-methionine</keyword>
<dbReference type="Proteomes" id="UP000479241">
    <property type="component" value="Unassembled WGS sequence"/>
</dbReference>
<dbReference type="Pfam" id="PF22837">
    <property type="entry name" value="M_Eco57I_C"/>
    <property type="match status" value="1"/>
</dbReference>
<dbReference type="InterPro" id="IPR002052">
    <property type="entry name" value="DNA_methylase_N6_adenine_CS"/>
</dbReference>
<evidence type="ECO:0000256" key="3">
    <source>
        <dbReference type="ARBA" id="ARBA00022603"/>
    </source>
</evidence>
<dbReference type="PROSITE" id="PS00092">
    <property type="entry name" value="N6_MTASE"/>
    <property type="match status" value="1"/>
</dbReference>
<evidence type="ECO:0000256" key="4">
    <source>
        <dbReference type="ARBA" id="ARBA00022679"/>
    </source>
</evidence>
<dbReference type="EC" id="2.1.1.72" evidence="2"/>
<dbReference type="GO" id="GO:0032259">
    <property type="term" value="P:methylation"/>
    <property type="evidence" value="ECO:0007669"/>
    <property type="project" value="UniProtKB-KW"/>
</dbReference>
<evidence type="ECO:0000259" key="8">
    <source>
        <dbReference type="Pfam" id="PF07669"/>
    </source>
</evidence>
<dbReference type="InterPro" id="IPR050953">
    <property type="entry name" value="N4_N6_ade-DNA_methylase"/>
</dbReference>
<dbReference type="EMBL" id="JAAGWG010000004">
    <property type="protein sequence ID" value="NEK84888.1"/>
    <property type="molecule type" value="Genomic_DNA"/>
</dbReference>
<dbReference type="Pfam" id="PF07669">
    <property type="entry name" value="Eco57I"/>
    <property type="match status" value="1"/>
</dbReference>
<dbReference type="InterPro" id="IPR054520">
    <property type="entry name" value="M_Eco57I_C"/>
</dbReference>
<accession>A0A6L9VYX7</accession>
<evidence type="ECO:0000259" key="9">
    <source>
        <dbReference type="Pfam" id="PF22837"/>
    </source>
</evidence>
<dbReference type="InterPro" id="IPR011639">
    <property type="entry name" value="MethylTrfase_TaqI-like_dom"/>
</dbReference>
<protein>
    <recommendedName>
        <fullName evidence="2">site-specific DNA-methyltransferase (adenine-specific)</fullName>
        <ecNumber evidence="2">2.1.1.72</ecNumber>
    </recommendedName>
</protein>
<keyword evidence="4" id="KW-0808">Transferase</keyword>
<dbReference type="GO" id="GO:0009007">
    <property type="term" value="F:site-specific DNA-methyltransferase (adenine-specific) activity"/>
    <property type="evidence" value="ECO:0007669"/>
    <property type="project" value="UniProtKB-EC"/>
</dbReference>
<evidence type="ECO:0000256" key="2">
    <source>
        <dbReference type="ARBA" id="ARBA00011900"/>
    </source>
</evidence>
<feature type="region of interest" description="Disordered" evidence="7">
    <location>
        <begin position="547"/>
        <end position="580"/>
    </location>
</feature>
<evidence type="ECO:0000256" key="5">
    <source>
        <dbReference type="ARBA" id="ARBA00022691"/>
    </source>
</evidence>
<evidence type="ECO:0000256" key="1">
    <source>
        <dbReference type="ARBA" id="ARBA00006594"/>
    </source>
</evidence>
<dbReference type="PANTHER" id="PTHR33841">
    <property type="entry name" value="DNA METHYLTRANSFERASE YEEA-RELATED"/>
    <property type="match status" value="1"/>
</dbReference>
<dbReference type="PRINTS" id="PR00507">
    <property type="entry name" value="N12N6MTFRASE"/>
</dbReference>
<dbReference type="Gene3D" id="3.40.50.150">
    <property type="entry name" value="Vaccinia Virus protein VP39"/>
    <property type="match status" value="1"/>
</dbReference>
<gene>
    <name evidence="10" type="ORF">GCU60_03785</name>
</gene>
<comment type="catalytic activity">
    <reaction evidence="6">
        <text>a 2'-deoxyadenosine in DNA + S-adenosyl-L-methionine = an N(6)-methyl-2'-deoxyadenosine in DNA + S-adenosyl-L-homocysteine + H(+)</text>
        <dbReference type="Rhea" id="RHEA:15197"/>
        <dbReference type="Rhea" id="RHEA-COMP:12418"/>
        <dbReference type="Rhea" id="RHEA-COMP:12419"/>
        <dbReference type="ChEBI" id="CHEBI:15378"/>
        <dbReference type="ChEBI" id="CHEBI:57856"/>
        <dbReference type="ChEBI" id="CHEBI:59789"/>
        <dbReference type="ChEBI" id="CHEBI:90615"/>
        <dbReference type="ChEBI" id="CHEBI:90616"/>
        <dbReference type="EC" id="2.1.1.72"/>
    </reaction>
</comment>
<dbReference type="InterPro" id="IPR029063">
    <property type="entry name" value="SAM-dependent_MTases_sf"/>
</dbReference>
<feature type="compositionally biased region" description="Basic and acidic residues" evidence="7">
    <location>
        <begin position="556"/>
        <end position="565"/>
    </location>
</feature>
<dbReference type="GO" id="GO:0003676">
    <property type="term" value="F:nucleic acid binding"/>
    <property type="evidence" value="ECO:0007669"/>
    <property type="project" value="InterPro"/>
</dbReference>
<keyword evidence="3 10" id="KW-0489">Methyltransferase</keyword>
<dbReference type="CDD" id="cd02440">
    <property type="entry name" value="AdoMet_MTases"/>
    <property type="match status" value="1"/>
</dbReference>
<comment type="caution">
    <text evidence="10">The sequence shown here is derived from an EMBL/GenBank/DDBJ whole genome shotgun (WGS) entry which is preliminary data.</text>
</comment>
<dbReference type="GO" id="GO:0006304">
    <property type="term" value="P:DNA modification"/>
    <property type="evidence" value="ECO:0007669"/>
    <property type="project" value="InterPro"/>
</dbReference>
<proteinExistence type="inferred from homology"/>
<dbReference type="SUPFAM" id="SSF53335">
    <property type="entry name" value="S-adenosyl-L-methionine-dependent methyltransferases"/>
    <property type="match status" value="1"/>
</dbReference>
<organism evidence="10 11">
    <name type="scientific">Blastococcus saxobsidens</name>
    <dbReference type="NCBI Taxonomy" id="138336"/>
    <lineage>
        <taxon>Bacteria</taxon>
        <taxon>Bacillati</taxon>
        <taxon>Actinomycetota</taxon>
        <taxon>Actinomycetes</taxon>
        <taxon>Geodermatophilales</taxon>
        <taxon>Geodermatophilaceae</taxon>
        <taxon>Blastococcus</taxon>
    </lineage>
</organism>
<reference evidence="10 11" key="1">
    <citation type="submission" date="2019-12" db="EMBL/GenBank/DDBJ databases">
        <title>the WGS of Blastococcus saxobsidens 67B17.</title>
        <authorList>
            <person name="Jiang Z."/>
        </authorList>
    </citation>
    <scope>NUCLEOTIDE SEQUENCE [LARGE SCALE GENOMIC DNA]</scope>
    <source>
        <strain evidence="10 11">67B17</strain>
    </source>
</reference>
<dbReference type="AlphaFoldDB" id="A0A6L9VYX7"/>